<evidence type="ECO:0000313" key="3">
    <source>
        <dbReference type="Proteomes" id="UP001176468"/>
    </source>
</evidence>
<feature type="compositionally biased region" description="Gly residues" evidence="1">
    <location>
        <begin position="55"/>
        <end position="65"/>
    </location>
</feature>
<protein>
    <submittedName>
        <fullName evidence="2">Host attachment family protein</fullName>
    </submittedName>
</protein>
<reference evidence="2" key="1">
    <citation type="submission" date="2023-07" db="EMBL/GenBank/DDBJ databases">
        <authorList>
            <person name="Kim M.K."/>
        </authorList>
    </citation>
    <scope>NUCLEOTIDE SEQUENCE</scope>
    <source>
        <strain evidence="2">CA1-15</strain>
    </source>
</reference>
<keyword evidence="3" id="KW-1185">Reference proteome</keyword>
<evidence type="ECO:0000256" key="1">
    <source>
        <dbReference type="SAM" id="MobiDB-lite"/>
    </source>
</evidence>
<organism evidence="2 3">
    <name type="scientific">Sphingomonas immobilis</name>
    <dbReference type="NCBI Taxonomy" id="3063997"/>
    <lineage>
        <taxon>Bacteria</taxon>
        <taxon>Pseudomonadati</taxon>
        <taxon>Pseudomonadota</taxon>
        <taxon>Alphaproteobacteria</taxon>
        <taxon>Sphingomonadales</taxon>
        <taxon>Sphingomonadaceae</taxon>
        <taxon>Sphingomonas</taxon>
    </lineage>
</organism>
<sequence length="146" mass="15900">MHIPHDAAVLVLDGRKLLLLRNEGDDVYPNLVVEHAREHADEPDREIKTGPAGRSPGGPGPGGSAVGETDFHRQNEERFAADAGLLLKEKALSNDFESLIVVAPPRTLGVLRTHYHSEVKARLKGEIDKDLTDHPIPDIEKAIKAA</sequence>
<dbReference type="RefSeq" id="WP_304562785.1">
    <property type="nucleotide sequence ID" value="NZ_JAUQSZ010000015.1"/>
</dbReference>
<dbReference type="Pfam" id="PF18856">
    <property type="entry name" value="baeRF_family12"/>
    <property type="match status" value="1"/>
</dbReference>
<gene>
    <name evidence="2" type="ORF">Q5H94_18815</name>
</gene>
<evidence type="ECO:0000313" key="2">
    <source>
        <dbReference type="EMBL" id="MDO7844388.1"/>
    </source>
</evidence>
<proteinExistence type="predicted"/>
<dbReference type="EMBL" id="JAUQSZ010000015">
    <property type="protein sequence ID" value="MDO7844388.1"/>
    <property type="molecule type" value="Genomic_DNA"/>
</dbReference>
<dbReference type="InterPro" id="IPR041374">
    <property type="entry name" value="BaeRF_family12"/>
</dbReference>
<feature type="region of interest" description="Disordered" evidence="1">
    <location>
        <begin position="36"/>
        <end position="74"/>
    </location>
</feature>
<feature type="compositionally biased region" description="Basic and acidic residues" evidence="1">
    <location>
        <begin position="36"/>
        <end position="48"/>
    </location>
</feature>
<accession>A0ABT9A3G9</accession>
<name>A0ABT9A3G9_9SPHN</name>
<dbReference type="Proteomes" id="UP001176468">
    <property type="component" value="Unassembled WGS sequence"/>
</dbReference>
<comment type="caution">
    <text evidence="2">The sequence shown here is derived from an EMBL/GenBank/DDBJ whole genome shotgun (WGS) entry which is preliminary data.</text>
</comment>